<dbReference type="Pfam" id="PF01612">
    <property type="entry name" value="DNA_pol_A_exo1"/>
    <property type="match status" value="1"/>
</dbReference>
<protein>
    <recommendedName>
        <fullName evidence="4">3'-5' exonuclease domain-containing protein</fullName>
    </recommendedName>
</protein>
<dbReference type="GO" id="GO:0008408">
    <property type="term" value="F:3'-5' exonuclease activity"/>
    <property type="evidence" value="ECO:0007669"/>
    <property type="project" value="InterPro"/>
</dbReference>
<evidence type="ECO:0000256" key="3">
    <source>
        <dbReference type="SAM" id="MobiDB-lite"/>
    </source>
</evidence>
<dbReference type="SUPFAM" id="SSF53098">
    <property type="entry name" value="Ribonuclease H-like"/>
    <property type="match status" value="1"/>
</dbReference>
<dbReference type="GO" id="GO:0005634">
    <property type="term" value="C:nucleus"/>
    <property type="evidence" value="ECO:0007669"/>
    <property type="project" value="TreeGrafter"/>
</dbReference>
<evidence type="ECO:0000313" key="6">
    <source>
        <dbReference type="Proteomes" id="UP000042958"/>
    </source>
</evidence>
<evidence type="ECO:0000256" key="1">
    <source>
        <dbReference type="ARBA" id="ARBA00022722"/>
    </source>
</evidence>
<dbReference type="PANTHER" id="PTHR13620:SF104">
    <property type="entry name" value="EXONUCLEASE 3'-5' DOMAIN-CONTAINING PROTEIN 2"/>
    <property type="match status" value="1"/>
</dbReference>
<feature type="compositionally biased region" description="Polar residues" evidence="3">
    <location>
        <begin position="697"/>
        <end position="707"/>
    </location>
</feature>
<evidence type="ECO:0000259" key="4">
    <source>
        <dbReference type="SMART" id="SM00474"/>
    </source>
</evidence>
<name>A0A0F7VHB3_PENBI</name>
<dbReference type="InterPro" id="IPR051132">
    <property type="entry name" value="3-5_Exonuclease_domain"/>
</dbReference>
<keyword evidence="6" id="KW-1185">Reference proteome</keyword>
<organism evidence="5 6">
    <name type="scientific">Penicillium brasilianum</name>
    <dbReference type="NCBI Taxonomy" id="104259"/>
    <lineage>
        <taxon>Eukaryota</taxon>
        <taxon>Fungi</taxon>
        <taxon>Dikarya</taxon>
        <taxon>Ascomycota</taxon>
        <taxon>Pezizomycotina</taxon>
        <taxon>Eurotiomycetes</taxon>
        <taxon>Eurotiomycetidae</taxon>
        <taxon>Eurotiales</taxon>
        <taxon>Aspergillaceae</taxon>
        <taxon>Penicillium</taxon>
    </lineage>
</organism>
<feature type="compositionally biased region" description="Basic and acidic residues" evidence="3">
    <location>
        <begin position="755"/>
        <end position="770"/>
    </location>
</feature>
<dbReference type="InterPro" id="IPR002562">
    <property type="entry name" value="3'-5'_exonuclease_dom"/>
</dbReference>
<proteinExistence type="predicted"/>
<dbReference type="SMART" id="SM00474">
    <property type="entry name" value="35EXOc"/>
    <property type="match status" value="1"/>
</dbReference>
<dbReference type="InterPro" id="IPR036397">
    <property type="entry name" value="RNaseH_sf"/>
</dbReference>
<accession>A0A0F7VHB3</accession>
<feature type="compositionally biased region" description="Basic residues" evidence="3">
    <location>
        <begin position="710"/>
        <end position="719"/>
    </location>
</feature>
<reference evidence="6" key="1">
    <citation type="journal article" date="2015" name="Genome Announc.">
        <title>Draft genome sequence of the fungus Penicillium brasilianum MG11.</title>
        <authorList>
            <person name="Horn F."/>
            <person name="Linde J."/>
            <person name="Mattern D.J."/>
            <person name="Walther G."/>
            <person name="Guthke R."/>
            <person name="Brakhage A.A."/>
            <person name="Valiante V."/>
        </authorList>
    </citation>
    <scope>NUCLEOTIDE SEQUENCE [LARGE SCALE GENOMIC DNA]</scope>
    <source>
        <strain evidence="6">MG11</strain>
    </source>
</reference>
<feature type="compositionally biased region" description="Basic and acidic residues" evidence="3">
    <location>
        <begin position="794"/>
        <end position="823"/>
    </location>
</feature>
<feature type="compositionally biased region" description="Basic residues" evidence="3">
    <location>
        <begin position="627"/>
        <end position="648"/>
    </location>
</feature>
<feature type="domain" description="3'-5' exonuclease" evidence="4">
    <location>
        <begin position="928"/>
        <end position="1118"/>
    </location>
</feature>
<dbReference type="InterPro" id="IPR012337">
    <property type="entry name" value="RNaseH-like_sf"/>
</dbReference>
<gene>
    <name evidence="5" type="ORF">PMG11_03403</name>
</gene>
<dbReference type="FunFam" id="3.30.420.10:FF:000100">
    <property type="entry name" value="3'-5' exonuclease/helicase (Wrn), putative"/>
    <property type="match status" value="1"/>
</dbReference>
<dbReference type="CDD" id="cd06141">
    <property type="entry name" value="WRN_exo"/>
    <property type="match status" value="1"/>
</dbReference>
<dbReference type="Gene3D" id="3.30.420.10">
    <property type="entry name" value="Ribonuclease H-like superfamily/Ribonuclease H"/>
    <property type="match status" value="1"/>
</dbReference>
<evidence type="ECO:0000313" key="5">
    <source>
        <dbReference type="EMBL" id="CEO58697.1"/>
    </source>
</evidence>
<feature type="region of interest" description="Disordered" evidence="3">
    <location>
        <begin position="627"/>
        <end position="854"/>
    </location>
</feature>
<evidence type="ECO:0000256" key="2">
    <source>
        <dbReference type="ARBA" id="ARBA00022801"/>
    </source>
</evidence>
<keyword evidence="2" id="KW-0378">Hydrolase</keyword>
<sequence>MRGWATLPAGLRYPSLVTTAHGDLPRHGKLSFGVRWLTYQCGANSSPRSLGRHRAPRNQLHRVHRLQTTRWEPRRTFSGTPRARIIIIDDEEEVEVPSPPQTGQRRVNVTGAVHENINDLIRTRESRLKVQAKERATRPLDRKKLKNIEKKARVLEDYYKLCDEFLQLKYAHVEHCLSQSAKVISEAQLQCDSQVSTYVSRLESRVEQMHQKSQYLEHEYCEIAFRPLGFLKEQLSTSAREIKNLQVAVFSQSVDISLQFINDLHALLDREYLKARNAARSRIDRLLVHAETAAGQYNDLQAKGTAVINGLHAISTLLRSLLYLDSRKEPLYRSLIDSNHSIASEFALSSHEHRWRWRTSRRFQNPLSDAFLLESSNLIESLTVASANLLPSKVISAVMFDDKEHQKIKALMAKKDRRLADHIRRPYLQKWRGPKPTWSPELNKYWRQLDVLAPFDLHRMYITQLSKEVLHLVPTIQGGFGPMWEGLDDHDRKTNQANLSDWYMRYRKSQKEFLGELEMYRYINWYRLGLEEKLGKLGVPNLIQAQKLFVPSKPLSQDMGRFNQWVHKMVDIRSDGWISEMAFRMIRDPNGLDTWLEMMDRFRKEAAERKSQILDLGSVRVRRRGVSQKRAKVSRFTKSKNLRRKTARSVRSELASKPSTKETTKSHWKPRLTDGLSSGSSKPRSSKVLVDEKESRSSLPTPDANSQKRSSPRKRKAARSRLGPGSVSDHLGQAKKPTPQPAPVDAKTRFLRAMSMKDDAGSQRTPDKPKTKISVVERPPAPKPLSSPGGKASVPKERHPEKSEKTKHDASTKRKPHPVEKPLKSPKRNFWEPNPVVSPGDPFQRPRGRSYSTSSTVWSDHALNCNHPDLPESAPRFAIRPTPNTDSELPISAEDAYHLDIEITSTEEAPLFWSHSDQRAPSGQRPIVHYCRSLESTESVARHFLDSKVLGFDMEWKAQASATDSIQNNLSLVQLANEERIALFQIALFKPARSLEDFVAPSLKRIIESPDITKVGVSIKADSTRLRKYLGVEARSIFELSHLYKLVKYGQAQPKLVNKRTVNLSDQVEEHLGLPLEKTEDVRCGDWARSLNYRQVQYAATDPYACISLFNIMEQKRQAMNPVPPRPAHAELNLPIICPAGEAVNFADRTAVPGIVDGDVIDRS</sequence>
<dbReference type="GO" id="GO:0005737">
    <property type="term" value="C:cytoplasm"/>
    <property type="evidence" value="ECO:0007669"/>
    <property type="project" value="TreeGrafter"/>
</dbReference>
<dbReference type="OrthoDB" id="1920326at2759"/>
<dbReference type="GO" id="GO:0003676">
    <property type="term" value="F:nucleic acid binding"/>
    <property type="evidence" value="ECO:0007669"/>
    <property type="project" value="InterPro"/>
</dbReference>
<keyword evidence="1" id="KW-0540">Nuclease</keyword>
<dbReference type="STRING" id="104259.A0A0F7VHB3"/>
<dbReference type="AlphaFoldDB" id="A0A0F7VHB3"/>
<dbReference type="EMBL" id="CDHK01000003">
    <property type="protein sequence ID" value="CEO58697.1"/>
    <property type="molecule type" value="Genomic_DNA"/>
</dbReference>
<dbReference type="Proteomes" id="UP000042958">
    <property type="component" value="Unassembled WGS sequence"/>
</dbReference>
<dbReference type="PANTHER" id="PTHR13620">
    <property type="entry name" value="3-5 EXONUCLEASE"/>
    <property type="match status" value="1"/>
</dbReference>
<dbReference type="GO" id="GO:0006139">
    <property type="term" value="P:nucleobase-containing compound metabolic process"/>
    <property type="evidence" value="ECO:0007669"/>
    <property type="project" value="InterPro"/>
</dbReference>